<name>A0A3N4II16_ASCIM</name>
<organism evidence="2 3">
    <name type="scientific">Ascobolus immersus RN42</name>
    <dbReference type="NCBI Taxonomy" id="1160509"/>
    <lineage>
        <taxon>Eukaryota</taxon>
        <taxon>Fungi</taxon>
        <taxon>Dikarya</taxon>
        <taxon>Ascomycota</taxon>
        <taxon>Pezizomycotina</taxon>
        <taxon>Pezizomycetes</taxon>
        <taxon>Pezizales</taxon>
        <taxon>Ascobolaceae</taxon>
        <taxon>Ascobolus</taxon>
    </lineage>
</organism>
<dbReference type="Proteomes" id="UP000275078">
    <property type="component" value="Unassembled WGS sequence"/>
</dbReference>
<keyword evidence="1" id="KW-1133">Transmembrane helix</keyword>
<reference evidence="2 3" key="1">
    <citation type="journal article" date="2018" name="Nat. Ecol. Evol.">
        <title>Pezizomycetes genomes reveal the molecular basis of ectomycorrhizal truffle lifestyle.</title>
        <authorList>
            <person name="Murat C."/>
            <person name="Payen T."/>
            <person name="Noel B."/>
            <person name="Kuo A."/>
            <person name="Morin E."/>
            <person name="Chen J."/>
            <person name="Kohler A."/>
            <person name="Krizsan K."/>
            <person name="Balestrini R."/>
            <person name="Da Silva C."/>
            <person name="Montanini B."/>
            <person name="Hainaut M."/>
            <person name="Levati E."/>
            <person name="Barry K.W."/>
            <person name="Belfiori B."/>
            <person name="Cichocki N."/>
            <person name="Clum A."/>
            <person name="Dockter R.B."/>
            <person name="Fauchery L."/>
            <person name="Guy J."/>
            <person name="Iotti M."/>
            <person name="Le Tacon F."/>
            <person name="Lindquist E.A."/>
            <person name="Lipzen A."/>
            <person name="Malagnac F."/>
            <person name="Mello A."/>
            <person name="Molinier V."/>
            <person name="Miyauchi S."/>
            <person name="Poulain J."/>
            <person name="Riccioni C."/>
            <person name="Rubini A."/>
            <person name="Sitrit Y."/>
            <person name="Splivallo R."/>
            <person name="Traeger S."/>
            <person name="Wang M."/>
            <person name="Zifcakova L."/>
            <person name="Wipf D."/>
            <person name="Zambonelli A."/>
            <person name="Paolocci F."/>
            <person name="Nowrousian M."/>
            <person name="Ottonello S."/>
            <person name="Baldrian P."/>
            <person name="Spatafora J.W."/>
            <person name="Henrissat B."/>
            <person name="Nagy L.G."/>
            <person name="Aury J.M."/>
            <person name="Wincker P."/>
            <person name="Grigoriev I.V."/>
            <person name="Bonfante P."/>
            <person name="Martin F.M."/>
        </authorList>
    </citation>
    <scope>NUCLEOTIDE SEQUENCE [LARGE SCALE GENOMIC DNA]</scope>
    <source>
        <strain evidence="2 3">RN42</strain>
    </source>
</reference>
<protein>
    <submittedName>
        <fullName evidence="2">Uncharacterized protein</fullName>
    </submittedName>
</protein>
<feature type="transmembrane region" description="Helical" evidence="1">
    <location>
        <begin position="24"/>
        <end position="45"/>
    </location>
</feature>
<evidence type="ECO:0000313" key="3">
    <source>
        <dbReference type="Proteomes" id="UP000275078"/>
    </source>
</evidence>
<keyword evidence="1" id="KW-0472">Membrane</keyword>
<sequence>MAVLYKREAASEKDSGLGLNTTHLLIALISLLSLALVLVTTLLLIRRYRRNNAINTVQIHTHAKASSSDESLAYFSEKQALMSPSARSPDCVPEIRITFPDEDPKTGKRATVVLVQVGDGSVGYRPVEEDLPPYQSANGQRFASVDLERVGGLKEKC</sequence>
<keyword evidence="3" id="KW-1185">Reference proteome</keyword>
<keyword evidence="1" id="KW-0812">Transmembrane</keyword>
<dbReference type="EMBL" id="ML119662">
    <property type="protein sequence ID" value="RPA83780.1"/>
    <property type="molecule type" value="Genomic_DNA"/>
</dbReference>
<evidence type="ECO:0000313" key="2">
    <source>
        <dbReference type="EMBL" id="RPA83780.1"/>
    </source>
</evidence>
<gene>
    <name evidence="2" type="ORF">BJ508DRAFT_324142</name>
</gene>
<proteinExistence type="predicted"/>
<evidence type="ECO:0000256" key="1">
    <source>
        <dbReference type="SAM" id="Phobius"/>
    </source>
</evidence>
<dbReference type="AlphaFoldDB" id="A0A3N4II16"/>
<dbReference type="OrthoDB" id="5388417at2759"/>
<accession>A0A3N4II16</accession>